<feature type="region of interest" description="Disordered" evidence="1">
    <location>
        <begin position="219"/>
        <end position="281"/>
    </location>
</feature>
<name>A0AA85KKV2_TRIRE</name>
<reference evidence="3" key="1">
    <citation type="submission" date="2022-06" db="EMBL/GenBank/DDBJ databases">
        <authorList>
            <person name="Berger JAMES D."/>
            <person name="Berger JAMES D."/>
        </authorList>
    </citation>
    <scope>NUCLEOTIDE SEQUENCE [LARGE SCALE GENOMIC DNA]</scope>
</reference>
<dbReference type="GO" id="GO:0030010">
    <property type="term" value="P:establishment of cell polarity"/>
    <property type="evidence" value="ECO:0007669"/>
    <property type="project" value="TreeGrafter"/>
</dbReference>
<feature type="compositionally biased region" description="Basic and acidic residues" evidence="1">
    <location>
        <begin position="147"/>
        <end position="156"/>
    </location>
</feature>
<dbReference type="PANTHER" id="PTHR16484">
    <property type="entry name" value="PARTITIONING DEFECTIVE 3 RELATED"/>
    <property type="match status" value="1"/>
</dbReference>
<feature type="compositionally biased region" description="Low complexity" evidence="1">
    <location>
        <begin position="1006"/>
        <end position="1019"/>
    </location>
</feature>
<organism evidence="3 4">
    <name type="scientific">Trichobilharzia regenti</name>
    <name type="common">Nasal bird schistosome</name>
    <dbReference type="NCBI Taxonomy" id="157069"/>
    <lineage>
        <taxon>Eukaryota</taxon>
        <taxon>Metazoa</taxon>
        <taxon>Spiralia</taxon>
        <taxon>Lophotrochozoa</taxon>
        <taxon>Platyhelminthes</taxon>
        <taxon>Trematoda</taxon>
        <taxon>Digenea</taxon>
        <taxon>Strigeidida</taxon>
        <taxon>Schistosomatoidea</taxon>
        <taxon>Schistosomatidae</taxon>
        <taxon>Trichobilharzia</taxon>
    </lineage>
</organism>
<accession>A0AA85KKV2</accession>
<dbReference type="SUPFAM" id="SSF50156">
    <property type="entry name" value="PDZ domain-like"/>
    <property type="match status" value="2"/>
</dbReference>
<dbReference type="WBParaSite" id="TREG1_97880.1">
    <property type="protein sequence ID" value="TREG1_97880.1"/>
    <property type="gene ID" value="TREG1_97880"/>
</dbReference>
<feature type="region of interest" description="Disordered" evidence="1">
    <location>
        <begin position="1146"/>
        <end position="1359"/>
    </location>
</feature>
<evidence type="ECO:0000313" key="4">
    <source>
        <dbReference type="WBParaSite" id="TREG1_97880.1"/>
    </source>
</evidence>
<feature type="compositionally biased region" description="Low complexity" evidence="1">
    <location>
        <begin position="160"/>
        <end position="174"/>
    </location>
</feature>
<dbReference type="GO" id="GO:0005938">
    <property type="term" value="C:cell cortex"/>
    <property type="evidence" value="ECO:0007669"/>
    <property type="project" value="TreeGrafter"/>
</dbReference>
<keyword evidence="3" id="KW-1185">Reference proteome</keyword>
<feature type="compositionally biased region" description="Low complexity" evidence="1">
    <location>
        <begin position="239"/>
        <end position="277"/>
    </location>
</feature>
<dbReference type="GO" id="GO:0008104">
    <property type="term" value="P:intracellular protein localization"/>
    <property type="evidence" value="ECO:0007669"/>
    <property type="project" value="TreeGrafter"/>
</dbReference>
<feature type="compositionally biased region" description="Low complexity" evidence="1">
    <location>
        <begin position="1290"/>
        <end position="1299"/>
    </location>
</feature>
<feature type="compositionally biased region" description="Low complexity" evidence="1">
    <location>
        <begin position="1267"/>
        <end position="1277"/>
    </location>
</feature>
<feature type="region of interest" description="Disordered" evidence="1">
    <location>
        <begin position="578"/>
        <end position="652"/>
    </location>
</feature>
<feature type="region of interest" description="Disordered" evidence="1">
    <location>
        <begin position="1561"/>
        <end position="1617"/>
    </location>
</feature>
<protein>
    <recommendedName>
        <fullName evidence="2">PDZ domain-containing protein</fullName>
    </recommendedName>
</protein>
<feature type="region of interest" description="Disordered" evidence="1">
    <location>
        <begin position="1382"/>
        <end position="1404"/>
    </location>
</feature>
<feature type="compositionally biased region" description="Polar residues" evidence="1">
    <location>
        <begin position="1023"/>
        <end position="1036"/>
    </location>
</feature>
<feature type="compositionally biased region" description="Low complexity" evidence="1">
    <location>
        <begin position="1232"/>
        <end position="1242"/>
    </location>
</feature>
<dbReference type="GO" id="GO:0035091">
    <property type="term" value="F:phosphatidylinositol binding"/>
    <property type="evidence" value="ECO:0007669"/>
    <property type="project" value="TreeGrafter"/>
</dbReference>
<dbReference type="Gene3D" id="2.30.42.10">
    <property type="match status" value="2"/>
</dbReference>
<dbReference type="PROSITE" id="PS50106">
    <property type="entry name" value="PDZ"/>
    <property type="match status" value="2"/>
</dbReference>
<feature type="compositionally biased region" description="Polar residues" evidence="1">
    <location>
        <begin position="1204"/>
        <end position="1224"/>
    </location>
</feature>
<feature type="region of interest" description="Disordered" evidence="1">
    <location>
        <begin position="1105"/>
        <end position="1132"/>
    </location>
</feature>
<feature type="compositionally biased region" description="Polar residues" evidence="1">
    <location>
        <begin position="1321"/>
        <end position="1359"/>
    </location>
</feature>
<dbReference type="GO" id="GO:0043296">
    <property type="term" value="C:apical junction complex"/>
    <property type="evidence" value="ECO:0007669"/>
    <property type="project" value="TreeGrafter"/>
</dbReference>
<feature type="compositionally biased region" description="Low complexity" evidence="1">
    <location>
        <begin position="131"/>
        <end position="141"/>
    </location>
</feature>
<reference evidence="4" key="2">
    <citation type="submission" date="2023-11" db="UniProtKB">
        <authorList>
            <consortium name="WormBaseParasite"/>
        </authorList>
    </citation>
    <scope>IDENTIFICATION</scope>
</reference>
<dbReference type="GO" id="GO:0000226">
    <property type="term" value="P:microtubule cytoskeleton organization"/>
    <property type="evidence" value="ECO:0007669"/>
    <property type="project" value="TreeGrafter"/>
</dbReference>
<dbReference type="GO" id="GO:0007155">
    <property type="term" value="P:cell adhesion"/>
    <property type="evidence" value="ECO:0007669"/>
    <property type="project" value="TreeGrafter"/>
</dbReference>
<dbReference type="InterPro" id="IPR001478">
    <property type="entry name" value="PDZ"/>
</dbReference>
<feature type="compositionally biased region" description="Polar residues" evidence="1">
    <location>
        <begin position="1680"/>
        <end position="1691"/>
    </location>
</feature>
<feature type="compositionally biased region" description="Polar residues" evidence="1">
    <location>
        <begin position="969"/>
        <end position="978"/>
    </location>
</feature>
<feature type="compositionally biased region" description="Basic and acidic residues" evidence="1">
    <location>
        <begin position="936"/>
        <end position="950"/>
    </location>
</feature>
<dbReference type="Pfam" id="PF00595">
    <property type="entry name" value="PDZ"/>
    <property type="match status" value="1"/>
</dbReference>
<dbReference type="Proteomes" id="UP000050795">
    <property type="component" value="Unassembled WGS sequence"/>
</dbReference>
<dbReference type="InterPro" id="IPR036034">
    <property type="entry name" value="PDZ_sf"/>
</dbReference>
<feature type="compositionally biased region" description="Low complexity" evidence="1">
    <location>
        <begin position="1105"/>
        <end position="1123"/>
    </location>
</feature>
<feature type="compositionally biased region" description="Low complexity" evidence="1">
    <location>
        <begin position="1194"/>
        <end position="1203"/>
    </location>
</feature>
<feature type="region of interest" description="Disordered" evidence="1">
    <location>
        <begin position="131"/>
        <end position="205"/>
    </location>
</feature>
<dbReference type="PANTHER" id="PTHR16484:SF17">
    <property type="entry name" value="BAZOOKA, ISOFORM B"/>
    <property type="match status" value="1"/>
</dbReference>
<evidence type="ECO:0000259" key="2">
    <source>
        <dbReference type="PROSITE" id="PS50106"/>
    </source>
</evidence>
<feature type="compositionally biased region" description="Low complexity" evidence="1">
    <location>
        <begin position="894"/>
        <end position="903"/>
    </location>
</feature>
<feature type="region of interest" description="Disordered" evidence="1">
    <location>
        <begin position="1430"/>
        <end position="1453"/>
    </location>
</feature>
<feature type="region of interest" description="Disordered" evidence="1">
    <location>
        <begin position="891"/>
        <end position="1036"/>
    </location>
</feature>
<proteinExistence type="predicted"/>
<evidence type="ECO:0000313" key="3">
    <source>
        <dbReference type="Proteomes" id="UP000050795"/>
    </source>
</evidence>
<sequence length="1851" mass="204316">MLHVYDTNDDDNNEYANANTRKNRLDFNGILVTSEDLNGSFQNSSSAGSRTIYIKPLPSENDMSNSSLLTEKKRLPKAQHSAVLPFPNNTDNVNTLTPTGFSPKSTQNTNKSSAKIAGINNNYVLISPSHSISSNHNSYSPTTNINYDHENNDNRGEYNNTITSHHSTIPTSNNERQNSQPEQRQHRHHQQHHRHVNRSSFNRHSVLRRSLGAVTIFSYPNTSNQHSSDSDISHKSYTNNKDNVINNNNSSSKKSNNNSHLIDHLSSQSPSSSLSSSVNTRNDESINSYNDSVLYQRHIFCLSNLPVFEDLGFILKPFPSNRLKFRGFRLLIDKSAHPEHLSRTDDDMPLRSGDIIVTVNRNKLSNMSETEALQYVLNAFKDAQQYTIEVGIRRPSLSLSSPLSKNSCITESSSPSSTLLPKKLFNRQKSDSGYSASIGMNVSSNPHQPRRRCTEYVSGEFTTSEQHSLINKEEKNVDSVPIPNTRSSNLHRLSLMDYPDSPRLCSSSQFPFGDSNNPLATDSGCSTAGGGYFDSINTAMLASSLSTNLTDNGFVTIRRPKHPGNLTTIDNNDHRYSIISGSESPHRSSLSNVKKSSMTKIPLKNQNNDNMSNTGDNSNNSRTLTPNTEGSTVSPGMPRRSLNVSKKDPNAFNTRTIGQTMHIQLTKMLNNGLGFTLTSRDTQTQSSQISELVYVKKILPNGAAIQDGRLMIGDRLLAVDGQDVQSLNQVLLQLRSLEPGEQVDLLISRHTTTTGGDDTDLNTTRKSSLPLHPFISLTYEYKLPLANSNQSDKHSSPALGINFKWSNDIPYVSSTSSSSPTAKPPNVQYSPVPGLYIDSLLPESIITSGNRITVQPGDRLVGINGESVDGMNAKNIVIRLKKILSQCHEQNVHSSGQSSSTFSLTVHRYKQDDSQRSGKAATLRPTTLPPRRNKSSHPEELENNQQKHQDGYSSLSFTLSDNRRRVLNRSDSMSSEYGSRSMHHRVEQRSSFRIPQLLNDNDEDSSQLPLPFSSSTSSPVANYPSSRNLSVPSNRNFMREGFGRRSVSEKRHGHVDASQYSFFQTNILPNRYKMPEDVDKQYSTMPTTRRLKMHKARLAAAAAAAANSHTPTSTTTFPSGNGNQLTGTIGSGSGPLKALHSLSAIPPQSPVYTSYQDPDTVDIEHQSDQPSILRNRKQNNSFRHAVDRSFIPPTTTTTTTTTTGDNNFSSNKNDNYANTLNMRSIYNPHPESPNVYPSASSSSPPPPPLPPHRPRSGSANRDKLIPNIGHNNNNDNSNKIKHTSPLAQPSSRSSSITTHKSTRPRSKSRSEGGAGAGADGSHTQPVTLIQPSALQPSSMNSLVSSEQKHTNNNSNNKSGLSALKNIFKIGTSKTVSEVNDSSASMVKSVNHHHSKTSSQTASNHLLLQPKKKQQLRRSSVPENQLAVNQTPSKLTTEIHTTSSTTTNAISSNNSNDNNYINPNSLPMNKVAHPYISSGHYSNSPKSAVHINSHTVSMESPLRKVISPRVMMNSSHNSSISNNNNTVHINPYCPPPDINPPPLPPRVSYTTPAMITTHHSKPVKYRPLPEPPENPPPPPMTTTTTTTTPVSVSKQKHGTRRKSLANSITPPNTSVNVNQSTTTTTKITTTSIDPNSPSCFSSPMHIVESTSVVTNMIKKSNSYHDHQYHHQQQQENRTNHRQNSQDNNIIIPSNTTTTAATRRHRQRQHSSNQNAVPSERCAESQTPAVYINSQHMSKQMKKITPSPHRSRSTHSRVSSSNNNNNTNSNKNNNNNVTTSPESAGHYQTPYAAPSHSSTVSSTRRHLRSQQEARKSEGYSNHNRRIQVTMQEASLIAIQPIDKLITPKRSIHR</sequence>
<dbReference type="GO" id="GO:0051660">
    <property type="term" value="P:establishment of centrosome localization"/>
    <property type="evidence" value="ECO:0007669"/>
    <property type="project" value="TreeGrafter"/>
</dbReference>
<evidence type="ECO:0000256" key="1">
    <source>
        <dbReference type="SAM" id="MobiDB-lite"/>
    </source>
</evidence>
<feature type="compositionally biased region" description="Polar residues" evidence="1">
    <location>
        <begin position="579"/>
        <end position="634"/>
    </location>
</feature>
<dbReference type="GO" id="GO:0045197">
    <property type="term" value="P:establishment or maintenance of epithelial cell apical/basal polarity"/>
    <property type="evidence" value="ECO:0007669"/>
    <property type="project" value="TreeGrafter"/>
</dbReference>
<feature type="compositionally biased region" description="Basic residues" evidence="1">
    <location>
        <begin position="1593"/>
        <end position="1602"/>
    </location>
</feature>
<feature type="compositionally biased region" description="Polar residues" evidence="1">
    <location>
        <begin position="1168"/>
        <end position="1182"/>
    </location>
</feature>
<feature type="region of interest" description="Disordered" evidence="1">
    <location>
        <begin position="1663"/>
        <end position="1822"/>
    </location>
</feature>
<feature type="compositionally biased region" description="Low complexity" evidence="1">
    <location>
        <begin position="1754"/>
        <end position="1779"/>
    </location>
</feature>
<dbReference type="GO" id="GO:0016324">
    <property type="term" value="C:apical plasma membrane"/>
    <property type="evidence" value="ECO:0007669"/>
    <property type="project" value="TreeGrafter"/>
</dbReference>
<feature type="compositionally biased region" description="Basic residues" evidence="1">
    <location>
        <begin position="185"/>
        <end position="197"/>
    </location>
</feature>
<dbReference type="SMART" id="SM00228">
    <property type="entry name" value="PDZ"/>
    <property type="match status" value="3"/>
</dbReference>
<dbReference type="GO" id="GO:0005912">
    <property type="term" value="C:adherens junction"/>
    <property type="evidence" value="ECO:0007669"/>
    <property type="project" value="TreeGrafter"/>
</dbReference>
<feature type="domain" description="PDZ" evidence="2">
    <location>
        <begin position="782"/>
        <end position="882"/>
    </location>
</feature>
<feature type="compositionally biased region" description="Polar residues" evidence="1">
    <location>
        <begin position="1722"/>
        <end position="1736"/>
    </location>
</feature>
<feature type="compositionally biased region" description="Polar residues" evidence="1">
    <location>
        <begin position="951"/>
        <end position="960"/>
    </location>
</feature>
<feature type="compositionally biased region" description="Low complexity" evidence="1">
    <location>
        <begin position="1435"/>
        <end position="1453"/>
    </location>
</feature>
<feature type="domain" description="PDZ" evidence="2">
    <location>
        <begin position="662"/>
        <end position="751"/>
    </location>
</feature>
<feature type="compositionally biased region" description="Pro residues" evidence="1">
    <location>
        <begin position="1567"/>
        <end position="1579"/>
    </location>
</feature>
<dbReference type="InterPro" id="IPR052213">
    <property type="entry name" value="PAR3"/>
</dbReference>